<organism evidence="2 3">
    <name type="scientific">Haematococcus lacustris</name>
    <name type="common">Green alga</name>
    <name type="synonym">Haematococcus pluvialis</name>
    <dbReference type="NCBI Taxonomy" id="44745"/>
    <lineage>
        <taxon>Eukaryota</taxon>
        <taxon>Viridiplantae</taxon>
        <taxon>Chlorophyta</taxon>
        <taxon>core chlorophytes</taxon>
        <taxon>Chlorophyceae</taxon>
        <taxon>CS clade</taxon>
        <taxon>Chlamydomonadales</taxon>
        <taxon>Haematococcaceae</taxon>
        <taxon>Haematococcus</taxon>
    </lineage>
</organism>
<reference evidence="2 3" key="1">
    <citation type="submission" date="2020-02" db="EMBL/GenBank/DDBJ databases">
        <title>Draft genome sequence of Haematococcus lacustris strain NIES-144.</title>
        <authorList>
            <person name="Morimoto D."/>
            <person name="Nakagawa S."/>
            <person name="Yoshida T."/>
            <person name="Sawayama S."/>
        </authorList>
    </citation>
    <scope>NUCLEOTIDE SEQUENCE [LARGE SCALE GENOMIC DNA]</scope>
    <source>
        <strain evidence="2 3">NIES-144</strain>
    </source>
</reference>
<feature type="region of interest" description="Disordered" evidence="1">
    <location>
        <begin position="55"/>
        <end position="80"/>
    </location>
</feature>
<feature type="non-terminal residue" evidence="2">
    <location>
        <position position="351"/>
    </location>
</feature>
<proteinExistence type="predicted"/>
<comment type="caution">
    <text evidence="2">The sequence shown here is derived from an EMBL/GenBank/DDBJ whole genome shotgun (WGS) entry which is preliminary data.</text>
</comment>
<dbReference type="EMBL" id="BLLF01000517">
    <property type="protein sequence ID" value="GFH12582.1"/>
    <property type="molecule type" value="Genomic_DNA"/>
</dbReference>
<dbReference type="Pfam" id="PF04232">
    <property type="entry name" value="SpoVS"/>
    <property type="match status" value="2"/>
</dbReference>
<evidence type="ECO:0000313" key="3">
    <source>
        <dbReference type="Proteomes" id="UP000485058"/>
    </source>
</evidence>
<evidence type="ECO:0000313" key="2">
    <source>
        <dbReference type="EMBL" id="GFH12582.1"/>
    </source>
</evidence>
<dbReference type="PANTHER" id="PTHR35331:SF1">
    <property type="entry name" value="STAGE V SPORULATION PROTEIN S"/>
    <property type="match status" value="1"/>
</dbReference>
<dbReference type="GO" id="GO:0003676">
    <property type="term" value="F:nucleic acid binding"/>
    <property type="evidence" value="ECO:0007669"/>
    <property type="project" value="InterPro"/>
</dbReference>
<feature type="region of interest" description="Disordered" evidence="1">
    <location>
        <begin position="323"/>
        <end position="351"/>
    </location>
</feature>
<dbReference type="Gene3D" id="3.30.110.20">
    <property type="entry name" value="Alba-like domain"/>
    <property type="match status" value="2"/>
</dbReference>
<dbReference type="InterPro" id="IPR036882">
    <property type="entry name" value="Alba-like_dom_sf"/>
</dbReference>
<dbReference type="Proteomes" id="UP000485058">
    <property type="component" value="Unassembled WGS sequence"/>
</dbReference>
<sequence>CGCAWPSATQRTWPSEVNGRTSVSISVALAACARSYGAYAFPQQPATIPMTSEYGKAARNVSSPPGRSGPYDRQPRQPMEEELEHQMYETPANSVKVSATTEVRELANTIGQAVALQLEVPALLTIGHQSINQAIKGIAAAASDLKATVDLTFQPAFRHENRTKPLIAFYLAHQRIANRIDVGEEVELTATKNQKIVSLAGAIAGKASSTHTLQLAPHFSTLRHHFHSLPSQGRPWLPPLLLAAFDCNHLTTTLLGRLGQGAGHWRKVRELKRTHVIALGPEAVTNAVLAIGNARLFLEKDSTDIKVTPEFVKVNRQSGEMNAIRAPPAQGGARRRKFPGCASSNLSNLST</sequence>
<protein>
    <submittedName>
        <fullName evidence="2">Uncharacterized protein</fullName>
    </submittedName>
</protein>
<feature type="compositionally biased region" description="Low complexity" evidence="1">
    <location>
        <begin position="323"/>
        <end position="332"/>
    </location>
</feature>
<feature type="compositionally biased region" description="Polar residues" evidence="1">
    <location>
        <begin position="342"/>
        <end position="351"/>
    </location>
</feature>
<accession>A0A699ZAU0</accession>
<dbReference type="PANTHER" id="PTHR35331">
    <property type="entry name" value="STAGE V SPORULATION PROTEIN S"/>
    <property type="match status" value="1"/>
</dbReference>
<keyword evidence="3" id="KW-1185">Reference proteome</keyword>
<feature type="non-terminal residue" evidence="2">
    <location>
        <position position="1"/>
    </location>
</feature>
<evidence type="ECO:0000256" key="1">
    <source>
        <dbReference type="SAM" id="MobiDB-lite"/>
    </source>
</evidence>
<name>A0A699ZAU0_HAELA</name>
<dbReference type="AlphaFoldDB" id="A0A699ZAU0"/>
<dbReference type="InterPro" id="IPR007347">
    <property type="entry name" value="SpoVS"/>
</dbReference>
<gene>
    <name evidence="2" type="ORF">HaLaN_08295</name>
</gene>